<dbReference type="AlphaFoldDB" id="A0A8H7U8R2"/>
<evidence type="ECO:0000313" key="1">
    <source>
        <dbReference type="EMBL" id="KAG2172447.1"/>
    </source>
</evidence>
<gene>
    <name evidence="1" type="ORF">INT43_004989</name>
</gene>
<protein>
    <submittedName>
        <fullName evidence="1">Uncharacterized protein</fullName>
    </submittedName>
</protein>
<dbReference type="EMBL" id="JAEPQZ010000017">
    <property type="protein sequence ID" value="KAG2172447.1"/>
    <property type="molecule type" value="Genomic_DNA"/>
</dbReference>
<evidence type="ECO:0000313" key="2">
    <source>
        <dbReference type="Proteomes" id="UP000654370"/>
    </source>
</evidence>
<comment type="caution">
    <text evidence="1">The sequence shown here is derived from an EMBL/GenBank/DDBJ whole genome shotgun (WGS) entry which is preliminary data.</text>
</comment>
<proteinExistence type="predicted"/>
<sequence length="130" mass="15397">MPFASYLLNKKKKVTPFVELRRPKTWHICDRCLTSYDRFQNFEMHVDKCSLSKCWLIGPKYLQLATTEQDNMTKNKKKDQNTHIYYGQDHTRFDMDACNDKPTWLNNLHKTSCKVALFLTTRFSAAVHTD</sequence>
<keyword evidence="2" id="KW-1185">Reference proteome</keyword>
<dbReference type="OrthoDB" id="10313342at2759"/>
<name>A0A8H7U8R2_MORIS</name>
<dbReference type="Proteomes" id="UP000654370">
    <property type="component" value="Unassembled WGS sequence"/>
</dbReference>
<organism evidence="1 2">
    <name type="scientific">Mortierella isabellina</name>
    <name type="common">Filamentous fungus</name>
    <name type="synonym">Umbelopsis isabellina</name>
    <dbReference type="NCBI Taxonomy" id="91625"/>
    <lineage>
        <taxon>Eukaryota</taxon>
        <taxon>Fungi</taxon>
        <taxon>Fungi incertae sedis</taxon>
        <taxon>Mucoromycota</taxon>
        <taxon>Mucoromycotina</taxon>
        <taxon>Umbelopsidomycetes</taxon>
        <taxon>Umbelopsidales</taxon>
        <taxon>Umbelopsidaceae</taxon>
        <taxon>Umbelopsis</taxon>
    </lineage>
</organism>
<accession>A0A8H7U8R2</accession>
<reference evidence="1" key="1">
    <citation type="submission" date="2020-12" db="EMBL/GenBank/DDBJ databases">
        <title>Metabolic potential, ecology and presence of endohyphal bacteria is reflected in genomic diversity of Mucoromycotina.</title>
        <authorList>
            <person name="Muszewska A."/>
            <person name="Okrasinska A."/>
            <person name="Steczkiewicz K."/>
            <person name="Drgas O."/>
            <person name="Orlowska M."/>
            <person name="Perlinska-Lenart U."/>
            <person name="Aleksandrzak-Piekarczyk T."/>
            <person name="Szatraj K."/>
            <person name="Zielenkiewicz U."/>
            <person name="Pilsyk S."/>
            <person name="Malc E."/>
            <person name="Mieczkowski P."/>
            <person name="Kruszewska J.S."/>
            <person name="Biernat P."/>
            <person name="Pawlowska J."/>
        </authorList>
    </citation>
    <scope>NUCLEOTIDE SEQUENCE</scope>
    <source>
        <strain evidence="1">WA0000067209</strain>
    </source>
</reference>